<gene>
    <name evidence="5 6" type="primary">rsfS</name>
    <name evidence="6" type="ORF">CR205_09090</name>
</gene>
<comment type="caution">
    <text evidence="6">The sequence shown here is derived from an EMBL/GenBank/DDBJ whole genome shotgun (WGS) entry which is preliminary data.</text>
</comment>
<keyword evidence="3 5" id="KW-0678">Repressor</keyword>
<dbReference type="HAMAP" id="MF_01477">
    <property type="entry name" value="Iojap_RsfS"/>
    <property type="match status" value="1"/>
</dbReference>
<keyword evidence="4 5" id="KW-0810">Translation regulation</keyword>
<dbReference type="RefSeq" id="WP_110518798.1">
    <property type="nucleotide sequence ID" value="NZ_PDOF01000001.1"/>
</dbReference>
<evidence type="ECO:0000256" key="2">
    <source>
        <dbReference type="ARBA" id="ARBA00022490"/>
    </source>
</evidence>
<dbReference type="GO" id="GO:0090071">
    <property type="term" value="P:negative regulation of ribosome biogenesis"/>
    <property type="evidence" value="ECO:0007669"/>
    <property type="project" value="UniProtKB-UniRule"/>
</dbReference>
<dbReference type="FunFam" id="3.30.460.10:FF:000015">
    <property type="entry name" value="Ribosomal silencing factor RsfS"/>
    <property type="match status" value="1"/>
</dbReference>
<comment type="subunit">
    <text evidence="5">Interacts with ribosomal protein uL14 (rplN).</text>
</comment>
<dbReference type="SUPFAM" id="SSF81301">
    <property type="entry name" value="Nucleotidyltransferase"/>
    <property type="match status" value="1"/>
</dbReference>
<reference evidence="6 7" key="1">
    <citation type="submission" date="2017-10" db="EMBL/GenBank/DDBJ databases">
        <title>Bacillus sp. nov., a halophilic bacterium isolated from a Yangshapao Lake.</title>
        <authorList>
            <person name="Wang H."/>
        </authorList>
    </citation>
    <scope>NUCLEOTIDE SEQUENCE [LARGE SCALE GENOMIC DNA]</scope>
    <source>
        <strain evidence="6 7">YSP-3</strain>
    </source>
</reference>
<dbReference type="NCBIfam" id="TIGR00090">
    <property type="entry name" value="rsfS_iojap_ybeB"/>
    <property type="match status" value="1"/>
</dbReference>
<dbReference type="GO" id="GO:0017148">
    <property type="term" value="P:negative regulation of translation"/>
    <property type="evidence" value="ECO:0007669"/>
    <property type="project" value="UniProtKB-UniRule"/>
</dbReference>
<dbReference type="InterPro" id="IPR043519">
    <property type="entry name" value="NT_sf"/>
</dbReference>
<dbReference type="EMBL" id="PDOF01000001">
    <property type="protein sequence ID" value="PYZ98712.1"/>
    <property type="molecule type" value="Genomic_DNA"/>
</dbReference>
<evidence type="ECO:0000256" key="5">
    <source>
        <dbReference type="HAMAP-Rule" id="MF_01477"/>
    </source>
</evidence>
<organism evidence="6 7">
    <name type="scientific">Alteribacter lacisalsi</name>
    <dbReference type="NCBI Taxonomy" id="2045244"/>
    <lineage>
        <taxon>Bacteria</taxon>
        <taxon>Bacillati</taxon>
        <taxon>Bacillota</taxon>
        <taxon>Bacilli</taxon>
        <taxon>Bacillales</taxon>
        <taxon>Bacillaceae</taxon>
        <taxon>Alteribacter</taxon>
    </lineage>
</organism>
<protein>
    <recommendedName>
        <fullName evidence="5">Ribosomal silencing factor RsfS</fullName>
    </recommendedName>
</protein>
<accession>A0A2W0HNQ1</accession>
<dbReference type="Proteomes" id="UP000248066">
    <property type="component" value="Unassembled WGS sequence"/>
</dbReference>
<dbReference type="PANTHER" id="PTHR21043:SF0">
    <property type="entry name" value="MITOCHONDRIAL ASSEMBLY OF RIBOSOMAL LARGE SUBUNIT PROTEIN 1"/>
    <property type="match status" value="1"/>
</dbReference>
<dbReference type="Gene3D" id="3.30.460.10">
    <property type="entry name" value="Beta Polymerase, domain 2"/>
    <property type="match status" value="1"/>
</dbReference>
<name>A0A2W0HNQ1_9BACI</name>
<evidence type="ECO:0000256" key="4">
    <source>
        <dbReference type="ARBA" id="ARBA00022845"/>
    </source>
</evidence>
<evidence type="ECO:0000256" key="1">
    <source>
        <dbReference type="ARBA" id="ARBA00010574"/>
    </source>
</evidence>
<dbReference type="AlphaFoldDB" id="A0A2W0HNQ1"/>
<keyword evidence="7" id="KW-1185">Reference proteome</keyword>
<comment type="similarity">
    <text evidence="1 5">Belongs to the Iojap/RsfS family.</text>
</comment>
<dbReference type="InterPro" id="IPR004394">
    <property type="entry name" value="Iojap/RsfS/C7orf30"/>
</dbReference>
<comment type="function">
    <text evidence="5">Functions as a ribosomal silencing factor. Interacts with ribosomal protein uL14 (rplN), blocking formation of intersubunit bridge B8. Prevents association of the 30S and 50S ribosomal subunits and the formation of functional ribosomes, thus repressing translation.</text>
</comment>
<dbReference type="OrthoDB" id="9793681at2"/>
<dbReference type="GO" id="GO:0005737">
    <property type="term" value="C:cytoplasm"/>
    <property type="evidence" value="ECO:0007669"/>
    <property type="project" value="UniProtKB-SubCell"/>
</dbReference>
<dbReference type="GO" id="GO:0043023">
    <property type="term" value="F:ribosomal large subunit binding"/>
    <property type="evidence" value="ECO:0007669"/>
    <property type="project" value="TreeGrafter"/>
</dbReference>
<proteinExistence type="inferred from homology"/>
<evidence type="ECO:0000313" key="6">
    <source>
        <dbReference type="EMBL" id="PYZ98712.1"/>
    </source>
</evidence>
<dbReference type="PANTHER" id="PTHR21043">
    <property type="entry name" value="IOJAP SUPERFAMILY ORTHOLOG"/>
    <property type="match status" value="1"/>
</dbReference>
<sequence length="118" mass="13330">MKSKELLDLAVTAADDKRAENIVALDMEGISLMADYFVICHGNSPKQVEAIAHEIKTKAQEAGADVKRLEGTDQARWILIDLNDVIVHVFHKDDRTYYNLEKLWADAREVNLDPVLKP</sequence>
<evidence type="ECO:0000313" key="7">
    <source>
        <dbReference type="Proteomes" id="UP000248066"/>
    </source>
</evidence>
<comment type="subcellular location">
    <subcellularLocation>
        <location evidence="5">Cytoplasm</location>
    </subcellularLocation>
</comment>
<keyword evidence="2 5" id="KW-0963">Cytoplasm</keyword>
<dbReference type="GO" id="GO:0042256">
    <property type="term" value="P:cytosolic ribosome assembly"/>
    <property type="evidence" value="ECO:0007669"/>
    <property type="project" value="UniProtKB-UniRule"/>
</dbReference>
<dbReference type="Pfam" id="PF02410">
    <property type="entry name" value="RsfS"/>
    <property type="match status" value="1"/>
</dbReference>
<evidence type="ECO:0000256" key="3">
    <source>
        <dbReference type="ARBA" id="ARBA00022491"/>
    </source>
</evidence>